<comment type="caution">
    <text evidence="5">The sequence shown here is derived from an EMBL/GenBank/DDBJ whole genome shotgun (WGS) entry which is preliminary data.</text>
</comment>
<dbReference type="Gene3D" id="1.25.40.10">
    <property type="entry name" value="Tetratricopeptide repeat domain"/>
    <property type="match status" value="1"/>
</dbReference>
<dbReference type="AlphaFoldDB" id="A0A9W6B4N8"/>
<protein>
    <submittedName>
        <fullName evidence="5">Outer membrane protein assembly factor BamD</fullName>
    </submittedName>
</protein>
<keyword evidence="1" id="KW-0732">Signal</keyword>
<evidence type="ECO:0000313" key="5">
    <source>
        <dbReference type="EMBL" id="GLB51209.1"/>
    </source>
</evidence>
<evidence type="ECO:0000256" key="2">
    <source>
        <dbReference type="ARBA" id="ARBA00023136"/>
    </source>
</evidence>
<sequence>MFKNMKYVGYLVIVFIVATSCSSYQKALKSEDVKVKYDLAESLYKEGKYPKANRLFEQILPKYAGKPQGERVVFMYADALYKDEDYYTAAYQFERFSTSYPNSQKSEEAAFYSAKSSYMLSPVFSIDQADTYSALNKLQGFINNYPQSEFLSEANEMVQKLTSKLEKKELEIAKNYSKTYYYKSSIKSIDNFLLDYPGSSYKEEALFVKLDASYKLAINSYEYLIKDRLLEAQEAYDDLLKYFPNTTFADQASKIQEDIKEELSKRS</sequence>
<dbReference type="EMBL" id="BRVP01000002">
    <property type="protein sequence ID" value="GLB51209.1"/>
    <property type="molecule type" value="Genomic_DNA"/>
</dbReference>
<dbReference type="PROSITE" id="PS51257">
    <property type="entry name" value="PROKAR_LIPOPROTEIN"/>
    <property type="match status" value="1"/>
</dbReference>
<dbReference type="Proteomes" id="UP001143545">
    <property type="component" value="Unassembled WGS sequence"/>
</dbReference>
<feature type="domain" description="Outer membrane lipoprotein BamD-like" evidence="4">
    <location>
        <begin position="34"/>
        <end position="220"/>
    </location>
</feature>
<keyword evidence="2" id="KW-0472">Membrane</keyword>
<reference evidence="5" key="1">
    <citation type="submission" date="2022-07" db="EMBL/GenBank/DDBJ databases">
        <title>Taxonomy of Novel Oxalotrophic and Methylotrophic Bacteria.</title>
        <authorList>
            <person name="Sahin N."/>
            <person name="Tani A."/>
        </authorList>
    </citation>
    <scope>NUCLEOTIDE SEQUENCE</scope>
    <source>
        <strain evidence="5">AM327</strain>
    </source>
</reference>
<name>A0A9W6B4N8_9FLAO</name>
<dbReference type="InterPro" id="IPR039565">
    <property type="entry name" value="BamD-like"/>
</dbReference>
<evidence type="ECO:0000259" key="4">
    <source>
        <dbReference type="Pfam" id="PF13525"/>
    </source>
</evidence>
<accession>A0A9W6B4N8</accession>
<evidence type="ECO:0000313" key="6">
    <source>
        <dbReference type="Proteomes" id="UP001143545"/>
    </source>
</evidence>
<evidence type="ECO:0000256" key="3">
    <source>
        <dbReference type="ARBA" id="ARBA00023237"/>
    </source>
</evidence>
<dbReference type="InterPro" id="IPR017689">
    <property type="entry name" value="BamD"/>
</dbReference>
<proteinExistence type="predicted"/>
<keyword evidence="3" id="KW-0998">Cell outer membrane</keyword>
<dbReference type="NCBIfam" id="TIGR03302">
    <property type="entry name" value="OM_YfiO"/>
    <property type="match status" value="1"/>
</dbReference>
<evidence type="ECO:0000256" key="1">
    <source>
        <dbReference type="ARBA" id="ARBA00022729"/>
    </source>
</evidence>
<dbReference type="InterPro" id="IPR011990">
    <property type="entry name" value="TPR-like_helical_dom_sf"/>
</dbReference>
<organism evidence="5 6">
    <name type="scientific">Neptunitalea chrysea</name>
    <dbReference type="NCBI Taxonomy" id="1647581"/>
    <lineage>
        <taxon>Bacteria</taxon>
        <taxon>Pseudomonadati</taxon>
        <taxon>Bacteroidota</taxon>
        <taxon>Flavobacteriia</taxon>
        <taxon>Flavobacteriales</taxon>
        <taxon>Flavobacteriaceae</taxon>
        <taxon>Neptunitalea</taxon>
    </lineage>
</organism>
<gene>
    <name evidence="5" type="primary">bamD</name>
    <name evidence="5" type="ORF">NBRC110019_02480</name>
</gene>
<dbReference type="SUPFAM" id="SSF48452">
    <property type="entry name" value="TPR-like"/>
    <property type="match status" value="1"/>
</dbReference>
<dbReference type="Pfam" id="PF13525">
    <property type="entry name" value="YfiO"/>
    <property type="match status" value="1"/>
</dbReference>
<keyword evidence="6" id="KW-1185">Reference proteome</keyword>